<feature type="domain" description="Reverse transcriptase Ty1/copia-type" evidence="1">
    <location>
        <begin position="223"/>
        <end position="296"/>
    </location>
</feature>
<dbReference type="PANTHER" id="PTHR11439">
    <property type="entry name" value="GAG-POL-RELATED RETROTRANSPOSON"/>
    <property type="match status" value="1"/>
</dbReference>
<name>A0ABQ5EYH2_9ASTR</name>
<sequence length="619" mass="70747">METIHVQFDDLTNPMVPIDISIGPESILLSPGQISSRLVPDLVPVAPYVPPTNKDMDILFQPMFDEYFKPPCVKRPVLTAPAVQVPVFSAGTPSSTTIDQDALLTRYSLSSFVVQPPISHQGVSSSGDVSSAESTQVVHPYNHLRKWSKDYPLDNEIGIEPRNVKTAMDEACWFEAIQEEIHEFDRLQVWELVPKPDYVMIIALKWIYKVKLDEYGDVLKNKACKNMNIYQMDVKTAFLNDELKEEVYVSQPEGFVDPDHPTNIYHLKKALYGLKQAPRAWYNTLSRFLLDNKFSKGVDTAMALTAYADADHSGCQDTRRKAEYIAMSRCSAQILWMRSQLTDYGFVFNNIPLYCDNKSATALCCNNVQHSRSKNIDIRHHFIRQQVKNDNMANENVPAPAPTRSDDQILPFASWVPIGKSNFFLDLQKKQRNPIFQITVDILQNINFFRAFTASASIPAIYIQQFWNTLTYEAKTRAYSFQLDENRFILDLNILRESLEITPIDQAHQFVSPPSGDEIMDFVNELGYTEELYFVSRMAVNNLYQPWRAILLMINQCLTGKTSGYDRPRYPVLQMLWGIITSTNVDYAELIWEEFVQAIQTFLADKANLGIATQKGEED</sequence>
<keyword evidence="3" id="KW-1185">Reference proteome</keyword>
<comment type="caution">
    <text evidence="2">The sequence shown here is derived from an EMBL/GenBank/DDBJ whole genome shotgun (WGS) entry which is preliminary data.</text>
</comment>
<dbReference type="Pfam" id="PF07727">
    <property type="entry name" value="RVT_2"/>
    <property type="match status" value="1"/>
</dbReference>
<accession>A0ABQ5EYH2</accession>
<evidence type="ECO:0000313" key="3">
    <source>
        <dbReference type="Proteomes" id="UP001151760"/>
    </source>
</evidence>
<dbReference type="PANTHER" id="PTHR11439:SF509">
    <property type="entry name" value="RNA-DIRECTED DNA POLYMERASE"/>
    <property type="match status" value="1"/>
</dbReference>
<dbReference type="EMBL" id="BQNB010016791">
    <property type="protein sequence ID" value="GJT55838.1"/>
    <property type="molecule type" value="Genomic_DNA"/>
</dbReference>
<proteinExistence type="predicted"/>
<reference evidence="2" key="1">
    <citation type="journal article" date="2022" name="Int. J. Mol. Sci.">
        <title>Draft Genome of Tanacetum Coccineum: Genomic Comparison of Closely Related Tanacetum-Family Plants.</title>
        <authorList>
            <person name="Yamashiro T."/>
            <person name="Shiraishi A."/>
            <person name="Nakayama K."/>
            <person name="Satake H."/>
        </authorList>
    </citation>
    <scope>NUCLEOTIDE SEQUENCE</scope>
</reference>
<dbReference type="InterPro" id="IPR043502">
    <property type="entry name" value="DNA/RNA_pol_sf"/>
</dbReference>
<dbReference type="InterPro" id="IPR013103">
    <property type="entry name" value="RVT_2"/>
</dbReference>
<dbReference type="Proteomes" id="UP001151760">
    <property type="component" value="Unassembled WGS sequence"/>
</dbReference>
<evidence type="ECO:0000313" key="2">
    <source>
        <dbReference type="EMBL" id="GJT55838.1"/>
    </source>
</evidence>
<gene>
    <name evidence="2" type="ORF">Tco_0990892</name>
</gene>
<dbReference type="CDD" id="cd09272">
    <property type="entry name" value="RNase_HI_RT_Ty1"/>
    <property type="match status" value="1"/>
</dbReference>
<protein>
    <submittedName>
        <fullName evidence="2">Retrovirus-related pol polyprotein from transposon TNT 1-94</fullName>
    </submittedName>
</protein>
<organism evidence="2 3">
    <name type="scientific">Tanacetum coccineum</name>
    <dbReference type="NCBI Taxonomy" id="301880"/>
    <lineage>
        <taxon>Eukaryota</taxon>
        <taxon>Viridiplantae</taxon>
        <taxon>Streptophyta</taxon>
        <taxon>Embryophyta</taxon>
        <taxon>Tracheophyta</taxon>
        <taxon>Spermatophyta</taxon>
        <taxon>Magnoliopsida</taxon>
        <taxon>eudicotyledons</taxon>
        <taxon>Gunneridae</taxon>
        <taxon>Pentapetalae</taxon>
        <taxon>asterids</taxon>
        <taxon>campanulids</taxon>
        <taxon>Asterales</taxon>
        <taxon>Asteraceae</taxon>
        <taxon>Asteroideae</taxon>
        <taxon>Anthemideae</taxon>
        <taxon>Anthemidinae</taxon>
        <taxon>Tanacetum</taxon>
    </lineage>
</organism>
<reference evidence="2" key="2">
    <citation type="submission" date="2022-01" db="EMBL/GenBank/DDBJ databases">
        <authorList>
            <person name="Yamashiro T."/>
            <person name="Shiraishi A."/>
            <person name="Satake H."/>
            <person name="Nakayama K."/>
        </authorList>
    </citation>
    <scope>NUCLEOTIDE SEQUENCE</scope>
</reference>
<evidence type="ECO:0000259" key="1">
    <source>
        <dbReference type="Pfam" id="PF07727"/>
    </source>
</evidence>
<dbReference type="SUPFAM" id="SSF56672">
    <property type="entry name" value="DNA/RNA polymerases"/>
    <property type="match status" value="1"/>
</dbReference>